<evidence type="ECO:0000256" key="1">
    <source>
        <dbReference type="SAM" id="SignalP"/>
    </source>
</evidence>
<keyword evidence="1" id="KW-0732">Signal</keyword>
<evidence type="ECO:0000313" key="4">
    <source>
        <dbReference type="Proteomes" id="UP000253426"/>
    </source>
</evidence>
<evidence type="ECO:0000259" key="2">
    <source>
        <dbReference type="Pfam" id="PF01261"/>
    </source>
</evidence>
<feature type="domain" description="Xylose isomerase-like TIM barrel" evidence="2">
    <location>
        <begin position="61"/>
        <end position="289"/>
    </location>
</feature>
<dbReference type="InterPro" id="IPR050312">
    <property type="entry name" value="IolE/XylAMocC-like"/>
</dbReference>
<sequence>MVLFPPMKLSPRLLSFAALASLALAVGVFAANPVPDSVKQGGFAIGPQAYSFNRFTAFEAVEKAAAAGAKCIEFYPGQKLSKEKPDSKLHHTMNDEDFAALQAKLKQHDVTAVNYGVVGGKDEAEWRKIFEFAKKLNLYAITTEDVKNIDVIEKLVKEFDIKVGYHEHAKRPLDRSYQLWDPNYVAQLVKDRDPRIGACADTGHWQTSGLKPVDCLKILKGRIISSHLKDREAIGEKKPDIVYGTGVSDIAGCLAELKAQGFDGNISVEYENKWEDNVPDIKTCIEFVKNWGEKNK</sequence>
<proteinExistence type="predicted"/>
<dbReference type="AlphaFoldDB" id="A0A366HA73"/>
<dbReference type="Proteomes" id="UP000253426">
    <property type="component" value="Unassembled WGS sequence"/>
</dbReference>
<name>A0A366HA73_9BACT</name>
<comment type="caution">
    <text evidence="3">The sequence shown here is derived from an EMBL/GenBank/DDBJ whole genome shotgun (WGS) entry which is preliminary data.</text>
</comment>
<dbReference type="SUPFAM" id="SSF51658">
    <property type="entry name" value="Xylose isomerase-like"/>
    <property type="match status" value="1"/>
</dbReference>
<dbReference type="PANTHER" id="PTHR12110">
    <property type="entry name" value="HYDROXYPYRUVATE ISOMERASE"/>
    <property type="match status" value="1"/>
</dbReference>
<dbReference type="Gene3D" id="3.20.20.150">
    <property type="entry name" value="Divalent-metal-dependent TIM barrel enzymes"/>
    <property type="match status" value="1"/>
</dbReference>
<organism evidence="3 4">
    <name type="scientific">Roseimicrobium gellanilyticum</name>
    <dbReference type="NCBI Taxonomy" id="748857"/>
    <lineage>
        <taxon>Bacteria</taxon>
        <taxon>Pseudomonadati</taxon>
        <taxon>Verrucomicrobiota</taxon>
        <taxon>Verrucomicrobiia</taxon>
        <taxon>Verrucomicrobiales</taxon>
        <taxon>Verrucomicrobiaceae</taxon>
        <taxon>Roseimicrobium</taxon>
    </lineage>
</organism>
<feature type="signal peptide" evidence="1">
    <location>
        <begin position="1"/>
        <end position="30"/>
    </location>
</feature>
<reference evidence="3 4" key="1">
    <citation type="submission" date="2018-06" db="EMBL/GenBank/DDBJ databases">
        <title>Genomic Encyclopedia of Type Strains, Phase IV (KMG-IV): sequencing the most valuable type-strain genomes for metagenomic binning, comparative biology and taxonomic classification.</title>
        <authorList>
            <person name="Goeker M."/>
        </authorList>
    </citation>
    <scope>NUCLEOTIDE SEQUENCE [LARGE SCALE GENOMIC DNA]</scope>
    <source>
        <strain evidence="3 4">DSM 25532</strain>
    </source>
</reference>
<accession>A0A366HA73</accession>
<dbReference type="InterPro" id="IPR013022">
    <property type="entry name" value="Xyl_isomerase-like_TIM-brl"/>
</dbReference>
<evidence type="ECO:0000313" key="3">
    <source>
        <dbReference type="EMBL" id="RBP39162.1"/>
    </source>
</evidence>
<protein>
    <submittedName>
        <fullName evidence="3">Sugar phosphate isomerase/epimerase</fullName>
    </submittedName>
</protein>
<feature type="chain" id="PRO_5016983559" evidence="1">
    <location>
        <begin position="31"/>
        <end position="296"/>
    </location>
</feature>
<dbReference type="EMBL" id="QNRR01000010">
    <property type="protein sequence ID" value="RBP39162.1"/>
    <property type="molecule type" value="Genomic_DNA"/>
</dbReference>
<dbReference type="Pfam" id="PF01261">
    <property type="entry name" value="AP_endonuc_2"/>
    <property type="match status" value="1"/>
</dbReference>
<dbReference type="GO" id="GO:0016853">
    <property type="term" value="F:isomerase activity"/>
    <property type="evidence" value="ECO:0007669"/>
    <property type="project" value="UniProtKB-KW"/>
</dbReference>
<keyword evidence="4" id="KW-1185">Reference proteome</keyword>
<keyword evidence="3" id="KW-0413">Isomerase</keyword>
<dbReference type="InterPro" id="IPR036237">
    <property type="entry name" value="Xyl_isomerase-like_sf"/>
</dbReference>
<dbReference type="PANTHER" id="PTHR12110:SF41">
    <property type="entry name" value="INOSOSE DEHYDRATASE"/>
    <property type="match status" value="1"/>
</dbReference>
<gene>
    <name evidence="3" type="ORF">DES53_110186</name>
</gene>